<dbReference type="Proteomes" id="UP001239462">
    <property type="component" value="Unassembled WGS sequence"/>
</dbReference>
<reference evidence="2 3" key="1">
    <citation type="submission" date="2023-06" db="EMBL/GenBank/DDBJ databases">
        <title>Roseiconus lacunae JC819 isolated from Gulf of Mannar region, Tamil Nadu.</title>
        <authorList>
            <person name="Pk S."/>
            <person name="Ch S."/>
            <person name="Ch V.R."/>
        </authorList>
    </citation>
    <scope>NUCLEOTIDE SEQUENCE [LARGE SCALE GENOMIC DNA]</scope>
    <source>
        <strain evidence="2 3">JC819</strain>
    </source>
</reference>
<protein>
    <recommendedName>
        <fullName evidence="1">GTPase-associated protein 1 N-terminal domain-containing protein</fullName>
    </recommendedName>
</protein>
<dbReference type="RefSeq" id="WP_149494812.1">
    <property type="nucleotide sequence ID" value="NZ_CP141221.1"/>
</dbReference>
<feature type="domain" description="GTPase-associated protein 1 N-terminal" evidence="1">
    <location>
        <begin position="3"/>
        <end position="137"/>
    </location>
</feature>
<organism evidence="2 3">
    <name type="scientific">Roseiconus lacunae</name>
    <dbReference type="NCBI Taxonomy" id="2605694"/>
    <lineage>
        <taxon>Bacteria</taxon>
        <taxon>Pseudomonadati</taxon>
        <taxon>Planctomycetota</taxon>
        <taxon>Planctomycetia</taxon>
        <taxon>Pirellulales</taxon>
        <taxon>Pirellulaceae</taxon>
        <taxon>Roseiconus</taxon>
    </lineage>
</organism>
<dbReference type="EMBL" id="JASZZN010000014">
    <property type="protein sequence ID" value="MDM4017449.1"/>
    <property type="molecule type" value="Genomic_DNA"/>
</dbReference>
<sequence length="257" mass="28163">MLVEQITYGSANRSRMKGYQVIGQSPGIDASMSAAFCKLAPSHNSIETLPRCDLQDAWGLSFFTLSETHYVVARSVHGAPEYSGRGGFSVVTSALVATGRQLVQYGYHAIDFARTALALGHLILPADDQHQLPQSEMTDKPISLPLPESDFCDSTPAVLPNHAVNWIARETVSLLRDRHKVMIVGDCDALPILTLVFDQLNPSERSTTSFACGLKQSGQRDFRVQFTHETMTPKLKAELDRAGFVSIDIASVLVETR</sequence>
<name>A0ABT7PME3_9BACT</name>
<accession>A0ABT7PME3</accession>
<evidence type="ECO:0000313" key="2">
    <source>
        <dbReference type="EMBL" id="MDM4017449.1"/>
    </source>
</evidence>
<evidence type="ECO:0000313" key="3">
    <source>
        <dbReference type="Proteomes" id="UP001239462"/>
    </source>
</evidence>
<comment type="caution">
    <text evidence="2">The sequence shown here is derived from an EMBL/GenBank/DDBJ whole genome shotgun (WGS) entry which is preliminary data.</text>
</comment>
<gene>
    <name evidence="2" type="ORF">QTN89_18515</name>
</gene>
<dbReference type="InterPro" id="IPR045402">
    <property type="entry name" value="GAP1-N2"/>
</dbReference>
<dbReference type="Pfam" id="PF20013">
    <property type="entry name" value="GAP1-N2"/>
    <property type="match status" value="1"/>
</dbReference>
<evidence type="ECO:0000259" key="1">
    <source>
        <dbReference type="Pfam" id="PF20013"/>
    </source>
</evidence>
<keyword evidence="3" id="KW-1185">Reference proteome</keyword>
<proteinExistence type="predicted"/>